<organism evidence="1 2">
    <name type="scientific">Xylona heveae (strain CBS 132557 / TC161)</name>
    <dbReference type="NCBI Taxonomy" id="1328760"/>
    <lineage>
        <taxon>Eukaryota</taxon>
        <taxon>Fungi</taxon>
        <taxon>Dikarya</taxon>
        <taxon>Ascomycota</taxon>
        <taxon>Pezizomycotina</taxon>
        <taxon>Xylonomycetes</taxon>
        <taxon>Xylonales</taxon>
        <taxon>Xylonaceae</taxon>
        <taxon>Xylona</taxon>
    </lineage>
</organism>
<proteinExistence type="predicted"/>
<accession>A0A165HZK9</accession>
<name>A0A165HZK9_XYLHT</name>
<evidence type="ECO:0000313" key="1">
    <source>
        <dbReference type="EMBL" id="KZF24142.1"/>
    </source>
</evidence>
<dbReference type="GeneID" id="28899295"/>
<reference evidence="1 2" key="1">
    <citation type="journal article" date="2016" name="Fungal Biol.">
        <title>The genome of Xylona heveae provides a window into fungal endophytism.</title>
        <authorList>
            <person name="Gazis R."/>
            <person name="Kuo A."/>
            <person name="Riley R."/>
            <person name="LaButti K."/>
            <person name="Lipzen A."/>
            <person name="Lin J."/>
            <person name="Amirebrahimi M."/>
            <person name="Hesse C.N."/>
            <person name="Spatafora J.W."/>
            <person name="Henrissat B."/>
            <person name="Hainaut M."/>
            <person name="Grigoriev I.V."/>
            <person name="Hibbett D.S."/>
        </authorList>
    </citation>
    <scope>NUCLEOTIDE SEQUENCE [LARGE SCALE GENOMIC DNA]</scope>
    <source>
        <strain evidence="1 2">TC161</strain>
    </source>
</reference>
<dbReference type="RefSeq" id="XP_018189697.1">
    <property type="nucleotide sequence ID" value="XM_018334158.1"/>
</dbReference>
<dbReference type="Proteomes" id="UP000076632">
    <property type="component" value="Unassembled WGS sequence"/>
</dbReference>
<keyword evidence="2" id="KW-1185">Reference proteome</keyword>
<dbReference type="EMBL" id="KV407456">
    <property type="protein sequence ID" value="KZF24142.1"/>
    <property type="molecule type" value="Genomic_DNA"/>
</dbReference>
<sequence>MADWKEFRDRAKQLKPDEAIKPTSYWVGILKHEKEPSQALAENDFVWAKCHGRITFQTLKAEYEKLHFVGETVILKDGFAEISDKTTVAEADLYSDRHIIVRASKAASVFKHEEVEAQPLD</sequence>
<dbReference type="InParanoid" id="A0A165HZK9"/>
<evidence type="ECO:0000313" key="2">
    <source>
        <dbReference type="Proteomes" id="UP000076632"/>
    </source>
</evidence>
<dbReference type="OrthoDB" id="3598281at2759"/>
<gene>
    <name evidence="1" type="ORF">L228DRAFT_259400</name>
</gene>
<dbReference type="STRING" id="1328760.A0A165HZK9"/>
<protein>
    <submittedName>
        <fullName evidence="1">Uncharacterized protein</fullName>
    </submittedName>
</protein>
<dbReference type="AlphaFoldDB" id="A0A165HZK9"/>